<dbReference type="Gene3D" id="2.120.10.30">
    <property type="entry name" value="TolB, C-terminal domain"/>
    <property type="match status" value="1"/>
</dbReference>
<reference evidence="1" key="1">
    <citation type="journal article" date="2019" name="bioRxiv">
        <title>The Genome of the Zebra Mussel, Dreissena polymorpha: A Resource for Invasive Species Research.</title>
        <authorList>
            <person name="McCartney M.A."/>
            <person name="Auch B."/>
            <person name="Kono T."/>
            <person name="Mallez S."/>
            <person name="Zhang Y."/>
            <person name="Obille A."/>
            <person name="Becker A."/>
            <person name="Abrahante J.E."/>
            <person name="Garbe J."/>
            <person name="Badalamenti J.P."/>
            <person name="Herman A."/>
            <person name="Mangelson H."/>
            <person name="Liachko I."/>
            <person name="Sullivan S."/>
            <person name="Sone E.D."/>
            <person name="Koren S."/>
            <person name="Silverstein K.A.T."/>
            <person name="Beckman K.B."/>
            <person name="Gohl D.M."/>
        </authorList>
    </citation>
    <scope>NUCLEOTIDE SEQUENCE</scope>
    <source>
        <strain evidence="1">Duluth1</strain>
        <tissue evidence="1">Whole animal</tissue>
    </source>
</reference>
<dbReference type="SUPFAM" id="SSF101898">
    <property type="entry name" value="NHL repeat"/>
    <property type="match status" value="1"/>
</dbReference>
<protein>
    <submittedName>
        <fullName evidence="1">Uncharacterized protein</fullName>
    </submittedName>
</protein>
<organism evidence="1 2">
    <name type="scientific">Dreissena polymorpha</name>
    <name type="common">Zebra mussel</name>
    <name type="synonym">Mytilus polymorpha</name>
    <dbReference type="NCBI Taxonomy" id="45954"/>
    <lineage>
        <taxon>Eukaryota</taxon>
        <taxon>Metazoa</taxon>
        <taxon>Spiralia</taxon>
        <taxon>Lophotrochozoa</taxon>
        <taxon>Mollusca</taxon>
        <taxon>Bivalvia</taxon>
        <taxon>Autobranchia</taxon>
        <taxon>Heteroconchia</taxon>
        <taxon>Euheterodonta</taxon>
        <taxon>Imparidentia</taxon>
        <taxon>Neoheterodontei</taxon>
        <taxon>Myida</taxon>
        <taxon>Dreissenoidea</taxon>
        <taxon>Dreissenidae</taxon>
        <taxon>Dreissena</taxon>
    </lineage>
</organism>
<accession>A0A9D4GL64</accession>
<reference evidence="1" key="2">
    <citation type="submission" date="2020-11" db="EMBL/GenBank/DDBJ databases">
        <authorList>
            <person name="McCartney M.A."/>
            <person name="Auch B."/>
            <person name="Kono T."/>
            <person name="Mallez S."/>
            <person name="Becker A."/>
            <person name="Gohl D.M."/>
            <person name="Silverstein K.A.T."/>
            <person name="Koren S."/>
            <person name="Bechman K.B."/>
            <person name="Herman A."/>
            <person name="Abrahante J.E."/>
            <person name="Garbe J."/>
        </authorList>
    </citation>
    <scope>NUCLEOTIDE SEQUENCE</scope>
    <source>
        <strain evidence="1">Duluth1</strain>
        <tissue evidence="1">Whole animal</tissue>
    </source>
</reference>
<dbReference type="InterPro" id="IPR011042">
    <property type="entry name" value="6-blade_b-propeller_TolB-like"/>
</dbReference>
<dbReference type="EMBL" id="JAIWYP010000005">
    <property type="protein sequence ID" value="KAH3819421.1"/>
    <property type="molecule type" value="Genomic_DNA"/>
</dbReference>
<evidence type="ECO:0000313" key="1">
    <source>
        <dbReference type="EMBL" id="KAH3819421.1"/>
    </source>
</evidence>
<dbReference type="AlphaFoldDB" id="A0A9D4GL64"/>
<sequence length="198" mass="21517">MHLQPCGHVIVVDFYNKKVKLLNKSYNVSSHIDVSGVPCDICQITSSEVAVPLSDEGVQFISVSNGQLVNGRKLHLPHYALGIAHHQGALYITSGNALYHYNMTGTLVKKLYEDTGGSTAVFRCALSPDGERIFVTILSNHKLLTLAKDGGLLSTFTDSDLQQPRGLHVTPDGHVLVCAAGSNTVIQVDHEGKRSWRL</sequence>
<comment type="caution">
    <text evidence="1">The sequence shown here is derived from an EMBL/GenBank/DDBJ whole genome shotgun (WGS) entry which is preliminary data.</text>
</comment>
<dbReference type="Proteomes" id="UP000828390">
    <property type="component" value="Unassembled WGS sequence"/>
</dbReference>
<name>A0A9D4GL64_DREPO</name>
<keyword evidence="2" id="KW-1185">Reference proteome</keyword>
<proteinExistence type="predicted"/>
<evidence type="ECO:0000313" key="2">
    <source>
        <dbReference type="Proteomes" id="UP000828390"/>
    </source>
</evidence>
<gene>
    <name evidence="1" type="ORF">DPMN_121156</name>
</gene>